<dbReference type="CDD" id="cd19526">
    <property type="entry name" value="RecA-like_PEX1_r2"/>
    <property type="match status" value="1"/>
</dbReference>
<dbReference type="Gene3D" id="3.10.330.10">
    <property type="match status" value="1"/>
</dbReference>
<evidence type="ECO:0000256" key="14">
    <source>
        <dbReference type="ARBA" id="ARBA00034532"/>
    </source>
</evidence>
<sequence length="1133" mass="124253">MEFEVRVVGGIESCYVSLPLSLIQTLQYGYLPPILAVELRSGANLWHVAWSGSLSSSSPSSIEIAKQYAECIGLSDRTVVKVRIVSNLLKATLVTVEPLTEDDWEIVELNSELAEEVILKQVGIVHEEMKFPLWLHGQTIVNFLVVSTLPKKPVVQLVPGTEVAVAQKRRKRILDPLEDSSIQAIKRDHSITKALLRVQDSDSRFLHNYKVDDITMDVVFTSAVFIHPETAKKYSFSSSQLVVISPRFLTKENKKNHEREGLHIKSSSTEKELNSGILADKHDNHQVIVRLLFSESVARGHVMLAQSLRLYLGAGLHSWVDVKRCNINEKKDIPSVSVSPCQLKSFPKKEAFANNGAEFLNAHNNHKTKDVLRGTNTNAEMGAGGWSTHEKIFASLFAESCGNGTEEIVTKAGTKRAVTTLVRAWCQAQLDSIVSSTGLDINSLVIGNKSLLHLKVQDYRLTNHGKVQKPNAHFPKTRNQTKAPDVDVLYVLSLFEDSLHGESLDVYELVFDEKSGDLRNLDVLLEKLQLGDAVSIHALQETPSDRTLGMTISSLDWMGSAASDVNNRLTALLSPTSGMLFSTYNLPRPGHILIYGPPGSGKTLLARVSATSVERHEDILAHIVFVSCSRLALQKPSSIRQAISGYISEALDHLPAVVILDDLDSIITSSSELEGSQPSSSSAALIEFLNDILDEYEEKSRTACGIGPIAFIACAQTLTNIPQSLSSSGRFDFHVKLPAPGASERSALLKHEIQKRSLQCSDDVLLDIASKCDGYDAYDLEILVDRSVHAAIGRFLSNDLSFHKHEKPALVRDDFLLAMDDFLPIAMRDITKPSKDGGHSGWEDVGGLNDIQNSIKEIIELPSKFPNIFIQSPLRMRSNVLLYGPPGCGKTHIVGAAAAACSLRFISVKGPELLNKYIGASEQAVRDIFLKAAAAAPCLLFFDEFDSIAPKRGHDNTGVTDRVVNQFLTELDGVEVLTGVFVFAATSRPDLLDAALLRPGRLDRLLFCDFPSQRERLDILSVLSRRLPLANDVNLDAIAHMTEGFSGADLQALLADAQLEAVHSFLDSENGSNQGKMPVITNALLKSIASNAKPSVSEAEKRRLYDIYSQFMDSKRSAAAQSRDAKGKRATLA</sequence>
<dbReference type="InterPro" id="IPR027417">
    <property type="entry name" value="P-loop_NTPase"/>
</dbReference>
<dbReference type="GO" id="GO:0005778">
    <property type="term" value="C:peroxisomal membrane"/>
    <property type="evidence" value="ECO:0007669"/>
    <property type="project" value="UniProtKB-SubCell"/>
</dbReference>
<evidence type="ECO:0000256" key="15">
    <source>
        <dbReference type="ARBA" id="ARBA00046271"/>
    </source>
</evidence>
<dbReference type="InterPro" id="IPR041569">
    <property type="entry name" value="AAA_lid_3"/>
</dbReference>
<dbReference type="EMBL" id="CACTIH010005430">
    <property type="protein sequence ID" value="CAA2991983.1"/>
    <property type="molecule type" value="Genomic_DNA"/>
</dbReference>
<keyword evidence="7" id="KW-0547">Nucleotide-binding</keyword>
<dbReference type="SUPFAM" id="SSF52540">
    <property type="entry name" value="P-loop containing nucleoside triphosphate hydrolases"/>
    <property type="match status" value="2"/>
</dbReference>
<keyword evidence="3" id="KW-0813">Transport</keyword>
<evidence type="ECO:0000256" key="6">
    <source>
        <dbReference type="ARBA" id="ARBA00022737"/>
    </source>
</evidence>
<evidence type="ECO:0000256" key="12">
    <source>
        <dbReference type="ARBA" id="ARBA00023140"/>
    </source>
</evidence>
<dbReference type="GO" id="GO:0016887">
    <property type="term" value="F:ATP hydrolysis activity"/>
    <property type="evidence" value="ECO:0007669"/>
    <property type="project" value="InterPro"/>
</dbReference>
<keyword evidence="20" id="KW-1185">Reference proteome</keyword>
<dbReference type="Gene3D" id="3.40.50.300">
    <property type="entry name" value="P-loop containing nucleotide triphosphate hydrolases"/>
    <property type="match status" value="2"/>
</dbReference>
<evidence type="ECO:0000256" key="11">
    <source>
        <dbReference type="ARBA" id="ARBA00023136"/>
    </source>
</evidence>
<evidence type="ECO:0000256" key="9">
    <source>
        <dbReference type="ARBA" id="ARBA00022840"/>
    </source>
</evidence>
<dbReference type="Pfam" id="PF17862">
    <property type="entry name" value="AAA_lid_3"/>
    <property type="match status" value="1"/>
</dbReference>
<dbReference type="PROSITE" id="PS00674">
    <property type="entry name" value="AAA"/>
    <property type="match status" value="1"/>
</dbReference>
<dbReference type="SUPFAM" id="SSF54585">
    <property type="entry name" value="Cdc48 domain 2-like"/>
    <property type="match status" value="1"/>
</dbReference>
<keyword evidence="4" id="KW-0963">Cytoplasm</keyword>
<reference evidence="19 20" key="1">
    <citation type="submission" date="2019-12" db="EMBL/GenBank/DDBJ databases">
        <authorList>
            <person name="Alioto T."/>
            <person name="Alioto T."/>
            <person name="Gomez Garrido J."/>
        </authorList>
    </citation>
    <scope>NUCLEOTIDE SEQUENCE [LARGE SCALE GENOMIC DNA]</scope>
</reference>
<evidence type="ECO:0000256" key="2">
    <source>
        <dbReference type="ARBA" id="ARBA00006914"/>
    </source>
</evidence>
<evidence type="ECO:0000256" key="13">
    <source>
        <dbReference type="ARBA" id="ARBA00032509"/>
    </source>
</evidence>
<name>A0A8S0SK31_OLEEU</name>
<dbReference type="GO" id="GO:0005524">
    <property type="term" value="F:ATP binding"/>
    <property type="evidence" value="ECO:0007669"/>
    <property type="project" value="UniProtKB-KW"/>
</dbReference>
<dbReference type="InterPro" id="IPR003593">
    <property type="entry name" value="AAA+_ATPase"/>
</dbReference>
<dbReference type="Pfam" id="PF00004">
    <property type="entry name" value="AAA"/>
    <property type="match status" value="2"/>
</dbReference>
<protein>
    <recommendedName>
        <fullName evidence="14">Peroxisomal ATPase PEX1</fullName>
    </recommendedName>
    <alternativeName>
        <fullName evidence="13">Peroxin-1</fullName>
    </alternativeName>
</protein>
<dbReference type="GO" id="GO:0016558">
    <property type="term" value="P:protein import into peroxisome matrix"/>
    <property type="evidence" value="ECO:0007669"/>
    <property type="project" value="TreeGrafter"/>
</dbReference>
<organism evidence="19 20">
    <name type="scientific">Olea europaea subsp. europaea</name>
    <dbReference type="NCBI Taxonomy" id="158383"/>
    <lineage>
        <taxon>Eukaryota</taxon>
        <taxon>Viridiplantae</taxon>
        <taxon>Streptophyta</taxon>
        <taxon>Embryophyta</taxon>
        <taxon>Tracheophyta</taxon>
        <taxon>Spermatophyta</taxon>
        <taxon>Magnoliopsida</taxon>
        <taxon>eudicotyledons</taxon>
        <taxon>Gunneridae</taxon>
        <taxon>Pentapetalae</taxon>
        <taxon>asterids</taxon>
        <taxon>lamiids</taxon>
        <taxon>Lamiales</taxon>
        <taxon>Oleaceae</taxon>
        <taxon>Oleeae</taxon>
        <taxon>Olea</taxon>
    </lineage>
</organism>
<comment type="catalytic activity">
    <reaction evidence="16">
        <text>ATP + H2O = ADP + phosphate + H(+)</text>
        <dbReference type="Rhea" id="RHEA:13065"/>
        <dbReference type="ChEBI" id="CHEBI:15377"/>
        <dbReference type="ChEBI" id="CHEBI:15378"/>
        <dbReference type="ChEBI" id="CHEBI:30616"/>
        <dbReference type="ChEBI" id="CHEBI:43474"/>
        <dbReference type="ChEBI" id="CHEBI:456216"/>
    </reaction>
    <physiologicalReaction direction="left-to-right" evidence="16">
        <dbReference type="Rhea" id="RHEA:13066"/>
    </physiologicalReaction>
</comment>
<evidence type="ECO:0000256" key="10">
    <source>
        <dbReference type="ARBA" id="ARBA00022927"/>
    </source>
</evidence>
<evidence type="ECO:0000256" key="16">
    <source>
        <dbReference type="ARBA" id="ARBA00048778"/>
    </source>
</evidence>
<evidence type="ECO:0000259" key="18">
    <source>
        <dbReference type="SMART" id="SM00382"/>
    </source>
</evidence>
<dbReference type="Proteomes" id="UP000594638">
    <property type="component" value="Unassembled WGS sequence"/>
</dbReference>
<comment type="caution">
    <text evidence="19">The sequence shown here is derived from an EMBL/GenBank/DDBJ whole genome shotgun (WGS) entry which is preliminary data.</text>
</comment>
<dbReference type="InterPro" id="IPR029067">
    <property type="entry name" value="CDC48_domain_2-like_sf"/>
</dbReference>
<dbReference type="Gramene" id="OE9A079701T3">
    <property type="protein sequence ID" value="OE9A079701C3"/>
    <property type="gene ID" value="OE9A079701"/>
</dbReference>
<dbReference type="FunFam" id="1.10.8.60:FF:000105">
    <property type="entry name" value="PeRoXisome assembly factor"/>
    <property type="match status" value="1"/>
</dbReference>
<dbReference type="FunFam" id="3.40.50.300:FF:000149">
    <property type="entry name" value="Nuclear valosin-containing protein-like"/>
    <property type="match status" value="1"/>
</dbReference>
<dbReference type="InterPro" id="IPR009010">
    <property type="entry name" value="Asp_de-COase-like_dom_sf"/>
</dbReference>
<dbReference type="InterPro" id="IPR003960">
    <property type="entry name" value="ATPase_AAA_CS"/>
</dbReference>
<keyword evidence="10" id="KW-0653">Protein transport</keyword>
<keyword evidence="12" id="KW-0576">Peroxisome</keyword>
<dbReference type="InterPro" id="IPR015342">
    <property type="entry name" value="PEX1-N_C-lobe"/>
</dbReference>
<dbReference type="FunFam" id="3.10.330.10:FF:000006">
    <property type="entry name" value="Peroxisome biogenesis factor 1"/>
    <property type="match status" value="1"/>
</dbReference>
<dbReference type="PANTHER" id="PTHR23077">
    <property type="entry name" value="AAA-FAMILY ATPASE"/>
    <property type="match status" value="1"/>
</dbReference>
<evidence type="ECO:0000256" key="8">
    <source>
        <dbReference type="ARBA" id="ARBA00022801"/>
    </source>
</evidence>
<dbReference type="Gene3D" id="2.40.40.20">
    <property type="match status" value="1"/>
</dbReference>
<accession>A0A8S0SK31</accession>
<evidence type="ECO:0000256" key="4">
    <source>
        <dbReference type="ARBA" id="ARBA00022490"/>
    </source>
</evidence>
<feature type="domain" description="AAA+ ATPase" evidence="18">
    <location>
        <begin position="876"/>
        <end position="1012"/>
    </location>
</feature>
<keyword evidence="9" id="KW-0067">ATP-binding</keyword>
<keyword evidence="11" id="KW-0472">Membrane</keyword>
<evidence type="ECO:0000256" key="3">
    <source>
        <dbReference type="ARBA" id="ARBA00022448"/>
    </source>
</evidence>
<keyword evidence="6" id="KW-0677">Repeat</keyword>
<dbReference type="SUPFAM" id="SSF50692">
    <property type="entry name" value="ADC-like"/>
    <property type="match status" value="1"/>
</dbReference>
<evidence type="ECO:0000256" key="17">
    <source>
        <dbReference type="ARBA" id="ARBA00064205"/>
    </source>
</evidence>
<keyword evidence="8" id="KW-0378">Hydrolase</keyword>
<dbReference type="OrthoDB" id="2187at2759"/>
<evidence type="ECO:0000313" key="20">
    <source>
        <dbReference type="Proteomes" id="UP000594638"/>
    </source>
</evidence>
<keyword evidence="5" id="KW-0962">Peroxisome biogenesis</keyword>
<evidence type="ECO:0000313" key="19">
    <source>
        <dbReference type="EMBL" id="CAA2991983.1"/>
    </source>
</evidence>
<dbReference type="Gene3D" id="1.10.8.60">
    <property type="match status" value="2"/>
</dbReference>
<dbReference type="GO" id="GO:0005829">
    <property type="term" value="C:cytosol"/>
    <property type="evidence" value="ECO:0007669"/>
    <property type="project" value="UniProtKB-SubCell"/>
</dbReference>
<comment type="similarity">
    <text evidence="2">Belongs to the AAA ATPase family.</text>
</comment>
<dbReference type="Pfam" id="PF09262">
    <property type="entry name" value="PEX-1N"/>
    <property type="match status" value="1"/>
</dbReference>
<feature type="domain" description="AAA+ ATPase" evidence="18">
    <location>
        <begin position="588"/>
        <end position="741"/>
    </location>
</feature>
<evidence type="ECO:0000256" key="5">
    <source>
        <dbReference type="ARBA" id="ARBA00022593"/>
    </source>
</evidence>
<comment type="subunit">
    <text evidence="17">Interacts with PEX6; forming the PEX1-PEX6 AAA ATPase complex, which is composed of a heterohexamer formed by a trimer of PEX1-PEX6 dimers.</text>
</comment>
<dbReference type="InterPro" id="IPR050168">
    <property type="entry name" value="AAA_ATPase_domain"/>
</dbReference>
<gene>
    <name evidence="19" type="ORF">OLEA9_A079701</name>
</gene>
<dbReference type="AlphaFoldDB" id="A0A8S0SK31"/>
<dbReference type="InterPro" id="IPR003959">
    <property type="entry name" value="ATPase_AAA_core"/>
</dbReference>
<evidence type="ECO:0000256" key="1">
    <source>
        <dbReference type="ARBA" id="ARBA00004514"/>
    </source>
</evidence>
<proteinExistence type="inferred from homology"/>
<dbReference type="SMART" id="SM00382">
    <property type="entry name" value="AAA"/>
    <property type="match status" value="2"/>
</dbReference>
<comment type="subcellular location">
    <subcellularLocation>
        <location evidence="1">Cytoplasm</location>
        <location evidence="1">Cytosol</location>
    </subcellularLocation>
    <subcellularLocation>
        <location evidence="15">Peroxisome membrane</location>
    </subcellularLocation>
</comment>
<evidence type="ECO:0000256" key="7">
    <source>
        <dbReference type="ARBA" id="ARBA00022741"/>
    </source>
</evidence>
<dbReference type="PANTHER" id="PTHR23077:SF12">
    <property type="entry name" value="PEROXISOMAL ATPASE PEX1"/>
    <property type="match status" value="1"/>
</dbReference>